<dbReference type="SMR" id="A0A075WF24"/>
<accession>A0A075WF24</accession>
<reference evidence="1 2" key="1">
    <citation type="submission" date="2013-07" db="EMBL/GenBank/DDBJ databases">
        <title>Genome of Archaeoglobus fulgidus.</title>
        <authorList>
            <person name="Fiebig A."/>
            <person name="Birkeland N.-K."/>
        </authorList>
    </citation>
    <scope>NUCLEOTIDE SEQUENCE [LARGE SCALE GENOMIC DNA]</scope>
    <source>
        <strain evidence="1 2">DSM 8774</strain>
    </source>
</reference>
<proteinExistence type="predicted"/>
<sequence length="191" mass="22253">MVKIRLHTTVSSETARKIEDLKKKHRTTSSVVEKAVDLLYTSENFSRLGDEDLLILAFIRELNFMLCAKDHYTALVEGDAERAVRESMIEMAVKYLSKKPISDLDFEELLSVVARLWNLLNRAEHAEVQKDGEKLNFVFYHDMRSKAVSELHLNLLKYLYEKYYSKKYEMQVDTITVNGFSVLFFPKDSVD</sequence>
<protein>
    <recommendedName>
        <fullName evidence="3">Ribbon-helix-helix protein, copG family</fullName>
    </recommendedName>
</protein>
<gene>
    <name evidence="1" type="ORF">AFULGI_00022850</name>
</gene>
<evidence type="ECO:0000313" key="1">
    <source>
        <dbReference type="EMBL" id="AIG99010.1"/>
    </source>
</evidence>
<dbReference type="HOGENOM" id="CLU_120315_0_0_2"/>
<dbReference type="RefSeq" id="WP_010879512.1">
    <property type="nucleotide sequence ID" value="NZ_CP006577.1"/>
</dbReference>
<dbReference type="KEGG" id="afg:AFULGI_00022850"/>
<dbReference type="AlphaFoldDB" id="A0A075WF24"/>
<dbReference type="Proteomes" id="UP000028501">
    <property type="component" value="Chromosome"/>
</dbReference>
<evidence type="ECO:0008006" key="3">
    <source>
        <dbReference type="Google" id="ProtNLM"/>
    </source>
</evidence>
<dbReference type="GeneID" id="24795766"/>
<dbReference type="EMBL" id="CP006577">
    <property type="protein sequence ID" value="AIG99010.1"/>
    <property type="molecule type" value="Genomic_DNA"/>
</dbReference>
<name>A0A075WF24_ARCFL</name>
<organism evidence="1 2">
    <name type="scientific">Archaeoglobus fulgidus DSM 8774</name>
    <dbReference type="NCBI Taxonomy" id="1344584"/>
    <lineage>
        <taxon>Archaea</taxon>
        <taxon>Methanobacteriati</taxon>
        <taxon>Methanobacteriota</taxon>
        <taxon>Archaeoglobi</taxon>
        <taxon>Archaeoglobales</taxon>
        <taxon>Archaeoglobaceae</taxon>
        <taxon>Archaeoglobus</taxon>
    </lineage>
</organism>
<evidence type="ECO:0000313" key="2">
    <source>
        <dbReference type="Proteomes" id="UP000028501"/>
    </source>
</evidence>